<evidence type="ECO:0000256" key="2">
    <source>
        <dbReference type="ARBA" id="ARBA00022679"/>
    </source>
</evidence>
<dbReference type="GO" id="GO:0008757">
    <property type="term" value="F:S-adenosylmethionine-dependent methyltransferase activity"/>
    <property type="evidence" value="ECO:0007669"/>
    <property type="project" value="TreeGrafter"/>
</dbReference>
<organism evidence="6">
    <name type="scientific">Eutreptiella gymnastica</name>
    <dbReference type="NCBI Taxonomy" id="73025"/>
    <lineage>
        <taxon>Eukaryota</taxon>
        <taxon>Discoba</taxon>
        <taxon>Euglenozoa</taxon>
        <taxon>Euglenida</taxon>
        <taxon>Spirocuta</taxon>
        <taxon>Euglenophyceae</taxon>
        <taxon>Eutreptiales</taxon>
        <taxon>Eutreptiaceae</taxon>
        <taxon>Eutreptiella</taxon>
    </lineage>
</organism>
<evidence type="ECO:0000256" key="3">
    <source>
        <dbReference type="ARBA" id="ARBA00022691"/>
    </source>
</evidence>
<dbReference type="InterPro" id="IPR057954">
    <property type="entry name" value="SET_TTL12"/>
</dbReference>
<keyword evidence="3" id="KW-0949">S-adenosyl-L-methionine</keyword>
<keyword evidence="2" id="KW-0808">Transferase</keyword>
<dbReference type="InterPro" id="IPR052190">
    <property type="entry name" value="Euk-Arch_PrmC-MTase"/>
</dbReference>
<dbReference type="InterPro" id="IPR029063">
    <property type="entry name" value="SAM-dependent_MTases_sf"/>
</dbReference>
<evidence type="ECO:0000259" key="4">
    <source>
        <dbReference type="Pfam" id="PF05175"/>
    </source>
</evidence>
<dbReference type="GO" id="GO:0035657">
    <property type="term" value="C:eRF1 methyltransferase complex"/>
    <property type="evidence" value="ECO:0007669"/>
    <property type="project" value="TreeGrafter"/>
</dbReference>
<evidence type="ECO:0000313" key="6">
    <source>
        <dbReference type="EMBL" id="CAE0791494.1"/>
    </source>
</evidence>
<feature type="domain" description="Tubulin--tyrosine ligase-like protein 12 SET-like" evidence="5">
    <location>
        <begin position="2"/>
        <end position="112"/>
    </location>
</feature>
<name>A0A7S4CAS0_9EUGL</name>
<proteinExistence type="predicted"/>
<keyword evidence="1" id="KW-0489">Methyltransferase</keyword>
<dbReference type="Gene3D" id="3.40.50.150">
    <property type="entry name" value="Vaccinia Virus protein VP39"/>
    <property type="match status" value="1"/>
</dbReference>
<dbReference type="Pfam" id="PF25556">
    <property type="entry name" value="SET_TTL"/>
    <property type="match status" value="1"/>
</dbReference>
<evidence type="ECO:0000256" key="1">
    <source>
        <dbReference type="ARBA" id="ARBA00022603"/>
    </source>
</evidence>
<dbReference type="Pfam" id="PF05175">
    <property type="entry name" value="MTS"/>
    <property type="match status" value="1"/>
</dbReference>
<accession>A0A7S4CAS0</accession>
<dbReference type="SUPFAM" id="SSF53335">
    <property type="entry name" value="S-adenosyl-L-methionine-dependent methyltransferases"/>
    <property type="match status" value="1"/>
</dbReference>
<protein>
    <recommendedName>
        <fullName evidence="7">Methyltransferase small domain-containing protein</fullName>
    </recommendedName>
</protein>
<dbReference type="CDD" id="cd02440">
    <property type="entry name" value="AdoMet_MTases"/>
    <property type="match status" value="1"/>
</dbReference>
<reference evidence="6" key="1">
    <citation type="submission" date="2021-01" db="EMBL/GenBank/DDBJ databases">
        <authorList>
            <person name="Corre E."/>
            <person name="Pelletier E."/>
            <person name="Niang G."/>
            <person name="Scheremetjew M."/>
            <person name="Finn R."/>
            <person name="Kale V."/>
            <person name="Holt S."/>
            <person name="Cochrane G."/>
            <person name="Meng A."/>
            <person name="Brown T."/>
            <person name="Cohen L."/>
        </authorList>
    </citation>
    <scope>NUCLEOTIDE SEQUENCE</scope>
    <source>
        <strain evidence="6">CCMP1594</strain>
    </source>
</reference>
<dbReference type="AlphaFoldDB" id="A0A7S4CAS0"/>
<dbReference type="GO" id="GO:0008276">
    <property type="term" value="F:protein methyltransferase activity"/>
    <property type="evidence" value="ECO:0007669"/>
    <property type="project" value="TreeGrafter"/>
</dbReference>
<dbReference type="EMBL" id="HBJA01008313">
    <property type="protein sequence ID" value="CAE0791494.1"/>
    <property type="molecule type" value="Transcribed_RNA"/>
</dbReference>
<feature type="domain" description="Methyltransferase small" evidence="4">
    <location>
        <begin position="287"/>
        <end position="433"/>
    </location>
</feature>
<dbReference type="InterPro" id="IPR007848">
    <property type="entry name" value="Small_mtfrase_dom"/>
</dbReference>
<sequence>MWTFEDTEQAKLQLLHFEALRERVAGILELKAAENLEEDVAQIMKHLSLVTDSYLVGEQTCYYILDEVGARLCPAELEDAGFRCAVFYDQSQEMAYSLLWPIRDIAEEEAATAVGLPLAVRKRYALPQAMEGLAEAEDAMEYMAALQSVRDSLSARQYDVGTVCRLLALSDCSCFGGQNLRGIAKAASTHMDQSMTADLVRLLLLNEPLQKHRVVELFGPTNFSTLCSLRVLFPLAIDVEADRGLWVSLVQFLPVEDVVVCTDFFQTAGTQRSFDPVLCIGMDSLGLVNATPRRTCARALDVCCGSGIQGIVACSTYAQHVVFVDPNPRAVRFTRFNLLLNGIGADRSEVHCDDLFGALSHAEPFDVILANPASFPNGQGQGCLDVFADGGASGEEILSNLIKAAPLHLSSTGRMHIASNFINVQQYSSKLQEWWSHNANSGPAQCLVAHGIEWDVDTYGKLVHEGLSIEDTQLQRYCQGLQDSGIVSVCNGLLFLGRGGPGPGLQCTVCDMHDKLWQQLCLHNNEAQQIRQDLQNFNVTI</sequence>
<dbReference type="PANTHER" id="PTHR45875:SF1">
    <property type="entry name" value="METHYLTRANSFERASE N6AMT1"/>
    <property type="match status" value="1"/>
</dbReference>
<evidence type="ECO:0008006" key="7">
    <source>
        <dbReference type="Google" id="ProtNLM"/>
    </source>
</evidence>
<evidence type="ECO:0000259" key="5">
    <source>
        <dbReference type="Pfam" id="PF25556"/>
    </source>
</evidence>
<dbReference type="GO" id="GO:0032259">
    <property type="term" value="P:methylation"/>
    <property type="evidence" value="ECO:0007669"/>
    <property type="project" value="UniProtKB-KW"/>
</dbReference>
<dbReference type="PANTHER" id="PTHR45875">
    <property type="entry name" value="METHYLTRANSFERASE N6AMT1"/>
    <property type="match status" value="1"/>
</dbReference>
<gene>
    <name evidence="6" type="ORF">EGYM00163_LOCUS2609</name>
</gene>